<dbReference type="Proteomes" id="UP001500339">
    <property type="component" value="Unassembled WGS sequence"/>
</dbReference>
<comment type="caution">
    <text evidence="3">The sequence shown here is derived from an EMBL/GenBank/DDBJ whole genome shotgun (WGS) entry which is preliminary data.</text>
</comment>
<dbReference type="Pfam" id="PF16244">
    <property type="entry name" value="DUF4901"/>
    <property type="match status" value="2"/>
</dbReference>
<sequence length="761" mass="87993">MKNKKLISFIIGTSIAMTNYSSVLAMKLENKEMTVPTKEVLTTVEKDVRLSKEKAKELSQKVIKDYFNKTVNEKEYEVYASLSTNGERQEYFWEISWRNNNISNNTSIEVSINADTGKILRAYNRSYVDGENNNISKITEEEGQKKAEEFLKKNNPEQFKETAYIKEQRFYTYVNNSTTYTYRFARKVNGIFYNDDGLTVEIDGVKGEIISYYVNWEEGVKLSPPTNYLSTKEAEGILKKEGQLDLRYITYRDKYDTGEKLTRSKLVYMMELPYGGELDAYSGKFINSNLYEKIQKDLSTEERKEIINKLQIKQPLDKEISEGRALEIAKNNIKQLYGDGYETGSIRYFENKDGVNGASNTWTIDFSKKMDNKKGYDGGSITINALNENIVSLYKNYYMENEESKANLTWEEAYKIAINAIAKHSPEKFKEINTKATTQKNDIENLKSYGDKRYYFSFPRMVNGIPYMENNITVSVDAAKGHLVEYRLNWNENMKFDAPEKLIQKEEASKILFNKSKTELSYRKINKSTDYSKPDWETKLIYTIRDSYNYNFTALRVDGFTGKILNDSGEEIDENIEVYMKKIKGSPYEKELTILAHNGVMDTASFEATKEITKMDFIKMLVNAKGYRPYLLKESSKLSFDSGMNKSDANYKYLQLAVHYGILENKEGKFDPKEKVTRNDMAKILVKFLGYDKLANSKDIFSLKVKDLKDIKNEDIGYIAIAKGLGILQEQNNNIRPKANATWTELSIGVYKVLDNIRRGY</sequence>
<dbReference type="InterPro" id="IPR001119">
    <property type="entry name" value="SLH_dom"/>
</dbReference>
<evidence type="ECO:0000313" key="3">
    <source>
        <dbReference type="EMBL" id="GAA0729679.1"/>
    </source>
</evidence>
<keyword evidence="4" id="KW-1185">Reference proteome</keyword>
<evidence type="ECO:0000259" key="2">
    <source>
        <dbReference type="PROSITE" id="PS51272"/>
    </source>
</evidence>
<dbReference type="Pfam" id="PF00395">
    <property type="entry name" value="SLH"/>
    <property type="match status" value="1"/>
</dbReference>
<proteinExistence type="predicted"/>
<organism evidence="3 4">
    <name type="scientific">Clostridium malenominatum</name>
    <dbReference type="NCBI Taxonomy" id="1539"/>
    <lineage>
        <taxon>Bacteria</taxon>
        <taxon>Bacillati</taxon>
        <taxon>Bacillota</taxon>
        <taxon>Clostridia</taxon>
        <taxon>Eubacteriales</taxon>
        <taxon>Clostridiaceae</taxon>
        <taxon>Clostridium</taxon>
    </lineage>
</organism>
<evidence type="ECO:0000313" key="4">
    <source>
        <dbReference type="Proteomes" id="UP001500339"/>
    </source>
</evidence>
<protein>
    <submittedName>
        <fullName evidence="3">S-layer homology domain-containing protein</fullName>
    </submittedName>
</protein>
<feature type="domain" description="SLH" evidence="2">
    <location>
        <begin position="637"/>
        <end position="699"/>
    </location>
</feature>
<keyword evidence="1" id="KW-0677">Repeat</keyword>
<name>A0ABN1J6R2_9CLOT</name>
<reference evidence="3 4" key="1">
    <citation type="journal article" date="2019" name="Int. J. Syst. Evol. Microbiol.">
        <title>The Global Catalogue of Microorganisms (GCM) 10K type strain sequencing project: providing services to taxonomists for standard genome sequencing and annotation.</title>
        <authorList>
            <consortium name="The Broad Institute Genomics Platform"/>
            <consortium name="The Broad Institute Genome Sequencing Center for Infectious Disease"/>
            <person name="Wu L."/>
            <person name="Ma J."/>
        </authorList>
    </citation>
    <scope>NUCLEOTIDE SEQUENCE [LARGE SCALE GENOMIC DNA]</scope>
    <source>
        <strain evidence="3 4">JCM 1405</strain>
    </source>
</reference>
<evidence type="ECO:0000256" key="1">
    <source>
        <dbReference type="ARBA" id="ARBA00022737"/>
    </source>
</evidence>
<dbReference type="PROSITE" id="PS51272">
    <property type="entry name" value="SLH"/>
    <property type="match status" value="1"/>
</dbReference>
<dbReference type="EMBL" id="BAAACF010000006">
    <property type="protein sequence ID" value="GAA0729679.1"/>
    <property type="molecule type" value="Genomic_DNA"/>
</dbReference>
<accession>A0ABN1J6R2</accession>
<dbReference type="InterPro" id="IPR032599">
    <property type="entry name" value="YcdB/YcdC_rep_domain"/>
</dbReference>
<dbReference type="RefSeq" id="WP_343770967.1">
    <property type="nucleotide sequence ID" value="NZ_BAAACF010000006.1"/>
</dbReference>
<gene>
    <name evidence="3" type="ORF">GCM10008905_30030</name>
</gene>